<dbReference type="GO" id="GO:0009113">
    <property type="term" value="P:purine nucleobase biosynthetic process"/>
    <property type="evidence" value="ECO:0007669"/>
    <property type="project" value="InterPro"/>
</dbReference>
<evidence type="ECO:0000256" key="3">
    <source>
        <dbReference type="ARBA" id="ARBA00022741"/>
    </source>
</evidence>
<accession>A0A926VC17</accession>
<feature type="domain" description="ATP-grasp" evidence="6">
    <location>
        <begin position="120"/>
        <end position="315"/>
    </location>
</feature>
<reference evidence="7" key="1">
    <citation type="journal article" date="2015" name="ISME J.">
        <title>Draft Genome Sequence of Streptomyces incarnatus NRRL8089, which Produces the Nucleoside Antibiotic Sinefungin.</title>
        <authorList>
            <person name="Oshima K."/>
            <person name="Hattori M."/>
            <person name="Shimizu H."/>
            <person name="Fukuda K."/>
            <person name="Nemoto M."/>
            <person name="Inagaki K."/>
            <person name="Tamura T."/>
        </authorList>
    </citation>
    <scope>NUCLEOTIDE SEQUENCE</scope>
    <source>
        <strain evidence="7">FACHB-1375</strain>
    </source>
</reference>
<sequence>MRIVIVGNDLRTIALARVLLAEGHEVLAVPGFLETKLKGLLSIPLPIRYKEEPAWQQIRRVSEILNLVNQLKPDLVVCLHVESSDVGLVDALIYQSKGNYLVFGVNQKASQLETSKAYGISIARASGLSVPSTEIVRDRDRQQWLLQQQTLPNRRLVIKADGLAGGRGTLFANNATELLAAFQALSEGDVIVQEYIEGQEVALSLMCQGRNIVLLNVNFEFKRAFDGDRGPNTPGMGTVARNAFDLRHSLCFLEALPQVLESLGYCGPLDVNFMVDSQRHKPVFLEFTARFGDPELSSEILLLKNVDRLLFSVASGIKPKIIFRPELWGVGVVARGGTHILVDEDENFTHDFRVNTGGMESCFSGVGYSISRTIKKVYRYLYSSVSLETKFRKDVGQNVSSRWKLLQQILNIYTYKI</sequence>
<evidence type="ECO:0000256" key="1">
    <source>
        <dbReference type="ARBA" id="ARBA00001936"/>
    </source>
</evidence>
<organism evidence="7 8">
    <name type="scientific">Aerosakkonema funiforme FACHB-1375</name>
    <dbReference type="NCBI Taxonomy" id="2949571"/>
    <lineage>
        <taxon>Bacteria</taxon>
        <taxon>Bacillati</taxon>
        <taxon>Cyanobacteriota</taxon>
        <taxon>Cyanophyceae</taxon>
        <taxon>Oscillatoriophycideae</taxon>
        <taxon>Aerosakkonematales</taxon>
        <taxon>Aerosakkonemataceae</taxon>
        <taxon>Aerosakkonema</taxon>
    </lineage>
</organism>
<name>A0A926VC17_9CYAN</name>
<evidence type="ECO:0000256" key="4">
    <source>
        <dbReference type="ARBA" id="ARBA00022840"/>
    </source>
</evidence>
<dbReference type="GO" id="GO:0005524">
    <property type="term" value="F:ATP binding"/>
    <property type="evidence" value="ECO:0007669"/>
    <property type="project" value="UniProtKB-UniRule"/>
</dbReference>
<dbReference type="InterPro" id="IPR000115">
    <property type="entry name" value="PRibGlycinamide_synth"/>
</dbReference>
<dbReference type="PANTHER" id="PTHR43472:SF1">
    <property type="entry name" value="PHOSPHORIBOSYLAMINE--GLYCINE LIGASE, CHLOROPLASTIC"/>
    <property type="match status" value="1"/>
</dbReference>
<dbReference type="EMBL" id="JACJPW010000010">
    <property type="protein sequence ID" value="MBD2180588.1"/>
    <property type="molecule type" value="Genomic_DNA"/>
</dbReference>
<dbReference type="GO" id="GO:0004637">
    <property type="term" value="F:phosphoribosylamine-glycine ligase activity"/>
    <property type="evidence" value="ECO:0007669"/>
    <property type="project" value="InterPro"/>
</dbReference>
<dbReference type="Gene3D" id="3.30.470.20">
    <property type="entry name" value="ATP-grasp fold, B domain"/>
    <property type="match status" value="1"/>
</dbReference>
<dbReference type="Pfam" id="PF01071">
    <property type="entry name" value="GARS_A"/>
    <property type="match status" value="1"/>
</dbReference>
<gene>
    <name evidence="7" type="ORF">H6G03_05635</name>
</gene>
<dbReference type="AlphaFoldDB" id="A0A926VC17"/>
<comment type="cofactor">
    <cofactor evidence="1">
        <name>Mn(2+)</name>
        <dbReference type="ChEBI" id="CHEBI:29035"/>
    </cofactor>
</comment>
<evidence type="ECO:0000256" key="2">
    <source>
        <dbReference type="ARBA" id="ARBA00022598"/>
    </source>
</evidence>
<dbReference type="RefSeq" id="WP_190462947.1">
    <property type="nucleotide sequence ID" value="NZ_JACJPW010000010.1"/>
</dbReference>
<evidence type="ECO:0000256" key="5">
    <source>
        <dbReference type="PROSITE-ProRule" id="PRU00409"/>
    </source>
</evidence>
<dbReference type="InterPro" id="IPR011761">
    <property type="entry name" value="ATP-grasp"/>
</dbReference>
<dbReference type="Gene3D" id="3.30.1490.20">
    <property type="entry name" value="ATP-grasp fold, A domain"/>
    <property type="match status" value="1"/>
</dbReference>
<dbReference type="SMART" id="SM01209">
    <property type="entry name" value="GARS_A"/>
    <property type="match status" value="1"/>
</dbReference>
<evidence type="ECO:0000313" key="7">
    <source>
        <dbReference type="EMBL" id="MBD2180588.1"/>
    </source>
</evidence>
<keyword evidence="2" id="KW-0436">Ligase</keyword>
<keyword evidence="8" id="KW-1185">Reference proteome</keyword>
<keyword evidence="4 5" id="KW-0067">ATP-binding</keyword>
<evidence type="ECO:0000259" key="6">
    <source>
        <dbReference type="PROSITE" id="PS50975"/>
    </source>
</evidence>
<dbReference type="SUPFAM" id="SSF56059">
    <property type="entry name" value="Glutathione synthetase ATP-binding domain-like"/>
    <property type="match status" value="1"/>
</dbReference>
<evidence type="ECO:0000313" key="8">
    <source>
        <dbReference type="Proteomes" id="UP000641646"/>
    </source>
</evidence>
<dbReference type="Proteomes" id="UP000641646">
    <property type="component" value="Unassembled WGS sequence"/>
</dbReference>
<dbReference type="GO" id="GO:0046872">
    <property type="term" value="F:metal ion binding"/>
    <property type="evidence" value="ECO:0007669"/>
    <property type="project" value="InterPro"/>
</dbReference>
<keyword evidence="3 5" id="KW-0547">Nucleotide-binding</keyword>
<reference evidence="7" key="2">
    <citation type="submission" date="2020-08" db="EMBL/GenBank/DDBJ databases">
        <authorList>
            <person name="Chen M."/>
            <person name="Teng W."/>
            <person name="Zhao L."/>
            <person name="Hu C."/>
            <person name="Zhou Y."/>
            <person name="Han B."/>
            <person name="Song L."/>
            <person name="Shu W."/>
        </authorList>
    </citation>
    <scope>NUCLEOTIDE SEQUENCE</scope>
    <source>
        <strain evidence="7">FACHB-1375</strain>
    </source>
</reference>
<protein>
    <submittedName>
        <fullName evidence="7">ATP-grasp domain-containing protein</fullName>
    </submittedName>
</protein>
<dbReference type="InterPro" id="IPR013815">
    <property type="entry name" value="ATP_grasp_subdomain_1"/>
</dbReference>
<dbReference type="InterPro" id="IPR020561">
    <property type="entry name" value="PRibGlycinamid_synth_ATP-grasp"/>
</dbReference>
<proteinExistence type="predicted"/>
<comment type="caution">
    <text evidence="7">The sequence shown here is derived from an EMBL/GenBank/DDBJ whole genome shotgun (WGS) entry which is preliminary data.</text>
</comment>
<dbReference type="PANTHER" id="PTHR43472">
    <property type="entry name" value="PHOSPHORIBOSYLAMINE--GLYCINE LIGASE"/>
    <property type="match status" value="1"/>
</dbReference>
<dbReference type="PROSITE" id="PS50975">
    <property type="entry name" value="ATP_GRASP"/>
    <property type="match status" value="1"/>
</dbReference>